<dbReference type="InterPro" id="IPR036774">
    <property type="entry name" value="ERV/ALR_sulphydryl_oxid_sf"/>
</dbReference>
<dbReference type="SUPFAM" id="SSF69000">
    <property type="entry name" value="FAD-dependent thiol oxidase"/>
    <property type="match status" value="1"/>
</dbReference>
<keyword evidence="2 7" id="KW-0285">Flavoprotein</keyword>
<keyword evidence="7" id="KW-0812">Transmembrane</keyword>
<proteinExistence type="predicted"/>
<comment type="catalytic activity">
    <reaction evidence="6 7">
        <text>2 R'C(R)SH + O2 = R'C(R)S-S(R)CR' + H2O2</text>
        <dbReference type="Rhea" id="RHEA:17357"/>
        <dbReference type="ChEBI" id="CHEBI:15379"/>
        <dbReference type="ChEBI" id="CHEBI:16240"/>
        <dbReference type="ChEBI" id="CHEBI:16520"/>
        <dbReference type="ChEBI" id="CHEBI:17412"/>
        <dbReference type="EC" id="1.8.3.2"/>
    </reaction>
</comment>
<dbReference type="GO" id="GO:0050660">
    <property type="term" value="F:flavin adenine dinucleotide binding"/>
    <property type="evidence" value="ECO:0007669"/>
    <property type="project" value="TreeGrafter"/>
</dbReference>
<dbReference type="PANTHER" id="PTHR12645">
    <property type="entry name" value="ALR/ERV"/>
    <property type="match status" value="1"/>
</dbReference>
<dbReference type="PANTHER" id="PTHR12645:SF0">
    <property type="entry name" value="FAD-LINKED SULFHYDRYL OXIDASE ALR"/>
    <property type="match status" value="1"/>
</dbReference>
<feature type="domain" description="ERV/ALR sulfhydryl oxidase" evidence="8">
    <location>
        <begin position="5"/>
        <end position="107"/>
    </location>
</feature>
<keyword evidence="5" id="KW-1015">Disulfide bond</keyword>
<reference evidence="9" key="1">
    <citation type="journal article" date="2018" name="Virology">
        <title>A giant virus infecting green algae encodes key fermentation genes.</title>
        <authorList>
            <person name="Schvarcz C.R."/>
            <person name="Steward G.F."/>
        </authorList>
    </citation>
    <scope>NUCLEOTIDE SEQUENCE [LARGE SCALE GENOMIC DNA]</scope>
</reference>
<keyword evidence="4 7" id="KW-0560">Oxidoreductase</keyword>
<dbReference type="GO" id="GO:0016971">
    <property type="term" value="F:flavin-dependent sulfhydryl oxidase activity"/>
    <property type="evidence" value="ECO:0007669"/>
    <property type="project" value="InterPro"/>
</dbReference>
<dbReference type="InterPro" id="IPR039799">
    <property type="entry name" value="ALR/ERV"/>
</dbReference>
<sequence length="161" mass="18426">MRRVRPITPQVWGEPMWRLMHIIAMGYPINPTPSQKKAYKDFYMSLKVVLPCIKCATGYTNIVNKHPIDDALNNPSDLFLWTVVVHNEVSKKLGKPDMTPDYVRSEYVYGDKPDQLPSWEENIANRNAVSKVNKKEYLIRVACAAAVLLFVAIVAWFVTSQ</sequence>
<name>A0A2P0VN55_9VIRU</name>
<evidence type="ECO:0000313" key="10">
    <source>
        <dbReference type="Proteomes" id="UP000244773"/>
    </source>
</evidence>
<evidence type="ECO:0000256" key="2">
    <source>
        <dbReference type="ARBA" id="ARBA00022630"/>
    </source>
</evidence>
<keyword evidence="7" id="KW-0472">Membrane</keyword>
<evidence type="ECO:0000256" key="6">
    <source>
        <dbReference type="ARBA" id="ARBA00048864"/>
    </source>
</evidence>
<accession>A0A2P0VN55</accession>
<dbReference type="EMBL" id="KY322437">
    <property type="protein sequence ID" value="AUF82328.1"/>
    <property type="molecule type" value="Genomic_DNA"/>
</dbReference>
<protein>
    <recommendedName>
        <fullName evidence="7">Sulfhydryl oxidase</fullName>
        <ecNumber evidence="7">1.8.3.2</ecNumber>
    </recommendedName>
</protein>
<dbReference type="Gene3D" id="1.20.120.310">
    <property type="entry name" value="ERV/ALR sulfhydryl oxidase domain"/>
    <property type="match status" value="1"/>
</dbReference>
<keyword evidence="3 7" id="KW-0274">FAD</keyword>
<dbReference type="Proteomes" id="UP000244773">
    <property type="component" value="Segment"/>
</dbReference>
<evidence type="ECO:0000256" key="3">
    <source>
        <dbReference type="ARBA" id="ARBA00022827"/>
    </source>
</evidence>
<gene>
    <name evidence="9" type="ORF">TetV_236</name>
</gene>
<dbReference type="PROSITE" id="PS51324">
    <property type="entry name" value="ERV_ALR"/>
    <property type="match status" value="1"/>
</dbReference>
<keyword evidence="10" id="KW-1185">Reference proteome</keyword>
<evidence type="ECO:0000313" key="9">
    <source>
        <dbReference type="EMBL" id="AUF82328.1"/>
    </source>
</evidence>
<dbReference type="InterPro" id="IPR017905">
    <property type="entry name" value="ERV/ALR_sulphydryl_oxidase"/>
</dbReference>
<evidence type="ECO:0000256" key="5">
    <source>
        <dbReference type="ARBA" id="ARBA00023157"/>
    </source>
</evidence>
<evidence type="ECO:0000256" key="7">
    <source>
        <dbReference type="RuleBase" id="RU371123"/>
    </source>
</evidence>
<dbReference type="EC" id="1.8.3.2" evidence="7"/>
<dbReference type="Pfam" id="PF04777">
    <property type="entry name" value="Evr1_Alr"/>
    <property type="match status" value="1"/>
</dbReference>
<evidence type="ECO:0000256" key="1">
    <source>
        <dbReference type="ARBA" id="ARBA00001974"/>
    </source>
</evidence>
<organism evidence="9">
    <name type="scientific">Tetraselmis virus 1</name>
    <dbReference type="NCBI Taxonomy" id="2060617"/>
    <lineage>
        <taxon>Viruses</taxon>
        <taxon>Varidnaviria</taxon>
        <taxon>Bamfordvirae</taxon>
        <taxon>Nucleocytoviricota</taxon>
        <taxon>Megaviricetes</taxon>
        <taxon>Imitervirales</taxon>
        <taxon>Allomimiviridae</taxon>
        <taxon>Oceanusvirus</taxon>
        <taxon>Oceanusvirus kaneohense</taxon>
    </lineage>
</organism>
<keyword evidence="7" id="KW-1133">Transmembrane helix</keyword>
<evidence type="ECO:0000259" key="8">
    <source>
        <dbReference type="PROSITE" id="PS51324"/>
    </source>
</evidence>
<feature type="transmembrane region" description="Helical" evidence="7">
    <location>
        <begin position="137"/>
        <end position="158"/>
    </location>
</feature>
<evidence type="ECO:0000256" key="4">
    <source>
        <dbReference type="ARBA" id="ARBA00023002"/>
    </source>
</evidence>
<comment type="cofactor">
    <cofactor evidence="1 7">
        <name>FAD</name>
        <dbReference type="ChEBI" id="CHEBI:57692"/>
    </cofactor>
</comment>